<gene>
    <name evidence="11" type="ORF">SAMN02583745_02424</name>
</gene>
<keyword evidence="5 10" id="KW-0812">Transmembrane</keyword>
<dbReference type="Proteomes" id="UP000242642">
    <property type="component" value="Unassembled WGS sequence"/>
</dbReference>
<dbReference type="GO" id="GO:0042910">
    <property type="term" value="F:xenobiotic transmembrane transporter activity"/>
    <property type="evidence" value="ECO:0007669"/>
    <property type="project" value="InterPro"/>
</dbReference>
<feature type="transmembrane region" description="Helical" evidence="10">
    <location>
        <begin position="197"/>
        <end position="221"/>
    </location>
</feature>
<feature type="transmembrane region" description="Helical" evidence="10">
    <location>
        <begin position="396"/>
        <end position="418"/>
    </location>
</feature>
<feature type="transmembrane region" description="Helical" evidence="10">
    <location>
        <begin position="325"/>
        <end position="346"/>
    </location>
</feature>
<dbReference type="CDD" id="cd13131">
    <property type="entry name" value="MATE_NorM_like"/>
    <property type="match status" value="1"/>
</dbReference>
<keyword evidence="4" id="KW-1003">Cell membrane</keyword>
<keyword evidence="2" id="KW-0813">Transport</keyword>
<name>A0A1I0EKY8_9GAMM</name>
<accession>A0A1I0EKY8</accession>
<feature type="transmembrane region" description="Helical" evidence="10">
    <location>
        <begin position="251"/>
        <end position="276"/>
    </location>
</feature>
<dbReference type="PANTHER" id="PTHR43298:SF2">
    <property type="entry name" value="FMN_FAD EXPORTER YEEO-RELATED"/>
    <property type="match status" value="1"/>
</dbReference>
<dbReference type="InterPro" id="IPR048279">
    <property type="entry name" value="MdtK-like"/>
</dbReference>
<dbReference type="InterPro" id="IPR002528">
    <property type="entry name" value="MATE_fam"/>
</dbReference>
<feature type="transmembrane region" description="Helical" evidence="10">
    <location>
        <begin position="282"/>
        <end position="304"/>
    </location>
</feature>
<protein>
    <recommendedName>
        <fullName evidence="9">Multidrug-efflux transporter</fullName>
    </recommendedName>
</protein>
<feature type="transmembrane region" description="Helical" evidence="10">
    <location>
        <begin position="140"/>
        <end position="159"/>
    </location>
</feature>
<reference evidence="12" key="1">
    <citation type="submission" date="2016-10" db="EMBL/GenBank/DDBJ databases">
        <authorList>
            <person name="Varghese N."/>
            <person name="Submissions S."/>
        </authorList>
    </citation>
    <scope>NUCLEOTIDE SEQUENCE [LARGE SCALE GENOMIC DNA]</scope>
    <source>
        <strain evidence="12">DSM 18579</strain>
    </source>
</reference>
<dbReference type="PANTHER" id="PTHR43298">
    <property type="entry name" value="MULTIDRUG RESISTANCE PROTEIN NORM-RELATED"/>
    <property type="match status" value="1"/>
</dbReference>
<evidence type="ECO:0000256" key="3">
    <source>
        <dbReference type="ARBA" id="ARBA00022449"/>
    </source>
</evidence>
<dbReference type="GO" id="GO:0005886">
    <property type="term" value="C:plasma membrane"/>
    <property type="evidence" value="ECO:0007669"/>
    <property type="project" value="UniProtKB-SubCell"/>
</dbReference>
<dbReference type="STRING" id="1123402.SAMN02583745_02424"/>
<keyword evidence="6 10" id="KW-1133">Transmembrane helix</keyword>
<keyword evidence="3" id="KW-0050">Antiport</keyword>
<evidence type="ECO:0000256" key="4">
    <source>
        <dbReference type="ARBA" id="ARBA00022475"/>
    </source>
</evidence>
<dbReference type="EMBL" id="FOHV01000028">
    <property type="protein sequence ID" value="SET45869.1"/>
    <property type="molecule type" value="Genomic_DNA"/>
</dbReference>
<sequence length="466" mass="51166">MIKDIQKNITESKILLKLAVPVIFAQLAQTGMGAADSIMAGRVSTSDLAAIAAGNAIWWPLILLAQGTLLALMPTIAQLNGAGRRHKVAANTIQGFWLAAFMSLIVMVLLANSDYLILYLESLKPEHLRNLKTAQIGIDFLDALKWGVPGYLFYIVLRAQNEALSITMPSMITAFIGLSINIPLNYILIYGKFGLPALGAVGCGYATAAAFWVMFIMMAIYNRMAWRVRDINILSAISWPDIKIIYKLIKIGLPIAMAIFFEVTLFTAVTLMIYPMGDGPTAAHLVALNFSSLCFVLPLSLNAAATIRIGHSLGEKRIDKAKRSAYIALFWGVCLAIMTGIVTLLFKEEIIRIYTSEPIVISLAMQLLLLAAIYQISDAIQVIGSGILRGYKDTKVVFFATFASYWLVGLPSGYLLAVTDVIVPQMGPSGFWWGFIVGLTLSAVLLMSRMKWLQKQPIEFILEKAR</sequence>
<dbReference type="InterPro" id="IPR050222">
    <property type="entry name" value="MATE_MdtK"/>
</dbReference>
<evidence type="ECO:0000256" key="5">
    <source>
        <dbReference type="ARBA" id="ARBA00022692"/>
    </source>
</evidence>
<evidence type="ECO:0000256" key="8">
    <source>
        <dbReference type="ARBA" id="ARBA00023136"/>
    </source>
</evidence>
<keyword evidence="8 10" id="KW-0472">Membrane</keyword>
<evidence type="ECO:0000256" key="6">
    <source>
        <dbReference type="ARBA" id="ARBA00022989"/>
    </source>
</evidence>
<feature type="transmembrane region" description="Helical" evidence="10">
    <location>
        <begin position="171"/>
        <end position="191"/>
    </location>
</feature>
<evidence type="ECO:0000256" key="7">
    <source>
        <dbReference type="ARBA" id="ARBA00023065"/>
    </source>
</evidence>
<dbReference type="GO" id="GO:0006811">
    <property type="term" value="P:monoatomic ion transport"/>
    <property type="evidence" value="ECO:0007669"/>
    <property type="project" value="UniProtKB-KW"/>
</dbReference>
<evidence type="ECO:0000256" key="2">
    <source>
        <dbReference type="ARBA" id="ARBA00022448"/>
    </source>
</evidence>
<evidence type="ECO:0000256" key="10">
    <source>
        <dbReference type="SAM" id="Phobius"/>
    </source>
</evidence>
<dbReference type="PIRSF" id="PIRSF006603">
    <property type="entry name" value="DinF"/>
    <property type="match status" value="1"/>
</dbReference>
<proteinExistence type="predicted"/>
<evidence type="ECO:0000313" key="12">
    <source>
        <dbReference type="Proteomes" id="UP000242642"/>
    </source>
</evidence>
<organism evidence="11 12">
    <name type="scientific">Thorsellia anophelis DSM 18579</name>
    <dbReference type="NCBI Taxonomy" id="1123402"/>
    <lineage>
        <taxon>Bacteria</taxon>
        <taxon>Pseudomonadati</taxon>
        <taxon>Pseudomonadota</taxon>
        <taxon>Gammaproteobacteria</taxon>
        <taxon>Enterobacterales</taxon>
        <taxon>Thorselliaceae</taxon>
        <taxon>Thorsellia</taxon>
    </lineage>
</organism>
<evidence type="ECO:0000256" key="9">
    <source>
        <dbReference type="ARBA" id="ARBA00031636"/>
    </source>
</evidence>
<dbReference type="AlphaFoldDB" id="A0A1I0EKY8"/>
<feature type="transmembrane region" description="Helical" evidence="10">
    <location>
        <begin position="57"/>
        <end position="76"/>
    </location>
</feature>
<dbReference type="NCBIfam" id="TIGR00797">
    <property type="entry name" value="matE"/>
    <property type="match status" value="1"/>
</dbReference>
<dbReference type="Pfam" id="PF01554">
    <property type="entry name" value="MatE"/>
    <property type="match status" value="2"/>
</dbReference>
<evidence type="ECO:0000256" key="1">
    <source>
        <dbReference type="ARBA" id="ARBA00004429"/>
    </source>
</evidence>
<feature type="transmembrane region" description="Helical" evidence="10">
    <location>
        <begin position="430"/>
        <end position="448"/>
    </location>
</feature>
<keyword evidence="7" id="KW-0406">Ion transport</keyword>
<feature type="transmembrane region" description="Helical" evidence="10">
    <location>
        <begin position="96"/>
        <end position="120"/>
    </location>
</feature>
<feature type="transmembrane region" description="Helical" evidence="10">
    <location>
        <begin position="358"/>
        <end position="376"/>
    </location>
</feature>
<evidence type="ECO:0000313" key="11">
    <source>
        <dbReference type="EMBL" id="SET45869.1"/>
    </source>
</evidence>
<comment type="subcellular location">
    <subcellularLocation>
        <location evidence="1">Cell inner membrane</location>
        <topology evidence="1">Multi-pass membrane protein</topology>
    </subcellularLocation>
</comment>
<dbReference type="GO" id="GO:0015297">
    <property type="term" value="F:antiporter activity"/>
    <property type="evidence" value="ECO:0007669"/>
    <property type="project" value="UniProtKB-KW"/>
</dbReference>
<keyword evidence="12" id="KW-1185">Reference proteome</keyword>